<evidence type="ECO:0008006" key="3">
    <source>
        <dbReference type="Google" id="ProtNLM"/>
    </source>
</evidence>
<organism evidence="1 2">
    <name type="scientific">Apophysomyces ossiformis</name>
    <dbReference type="NCBI Taxonomy" id="679940"/>
    <lineage>
        <taxon>Eukaryota</taxon>
        <taxon>Fungi</taxon>
        <taxon>Fungi incertae sedis</taxon>
        <taxon>Mucoromycota</taxon>
        <taxon>Mucoromycotina</taxon>
        <taxon>Mucoromycetes</taxon>
        <taxon>Mucorales</taxon>
        <taxon>Mucorineae</taxon>
        <taxon>Mucoraceae</taxon>
        <taxon>Apophysomyces</taxon>
    </lineage>
</organism>
<proteinExistence type="predicted"/>
<dbReference type="CDD" id="cd07067">
    <property type="entry name" value="HP_PGM_like"/>
    <property type="match status" value="1"/>
</dbReference>
<dbReference type="OrthoDB" id="354304at2759"/>
<keyword evidence="2" id="KW-1185">Reference proteome</keyword>
<dbReference type="Gene3D" id="3.40.50.1240">
    <property type="entry name" value="Phosphoglycerate mutase-like"/>
    <property type="match status" value="1"/>
</dbReference>
<protein>
    <recommendedName>
        <fullName evidence="3">Phosphoglycerate mutase</fullName>
    </recommendedName>
</protein>
<dbReference type="SUPFAM" id="SSF53254">
    <property type="entry name" value="Phosphoglycerate mutase-like"/>
    <property type="match status" value="1"/>
</dbReference>
<comment type="caution">
    <text evidence="1">The sequence shown here is derived from an EMBL/GenBank/DDBJ whole genome shotgun (WGS) entry which is preliminary data.</text>
</comment>
<evidence type="ECO:0000313" key="2">
    <source>
        <dbReference type="Proteomes" id="UP000605846"/>
    </source>
</evidence>
<dbReference type="InterPro" id="IPR029033">
    <property type="entry name" value="His_PPase_superfam"/>
</dbReference>
<name>A0A8H7BLP6_9FUNG</name>
<gene>
    <name evidence="1" type="ORF">EC973_001681</name>
</gene>
<sequence length="223" mass="25566">MYNHLPNPLKNRYIIARHGFSLANNAKLICSNPEIAIPEEGGPQGTGWGLHDRGKEQVKESALRLSQHLFPNQKAAEDRVRMFCSPFVRTRQTAEIIRSVLNETAQANIDSVTPNLALRERWYAEFDMTNDENYKVCWKDDEGPDHGENSPYGIEAPSSVADRTTRFIRDIEEQVEGKIVILVAHGDVCQIMQTAFYGWEAWQHRQMEHVDTANWRDMKANLN</sequence>
<dbReference type="Pfam" id="PF00300">
    <property type="entry name" value="His_Phos_1"/>
    <property type="match status" value="1"/>
</dbReference>
<dbReference type="PANTHER" id="PTHR47821">
    <property type="entry name" value="PHOSPHOGLYCERATE MUTASE FAMILY PROTEIN"/>
    <property type="match status" value="1"/>
</dbReference>
<reference evidence="1" key="1">
    <citation type="submission" date="2020-01" db="EMBL/GenBank/DDBJ databases">
        <title>Genome Sequencing of Three Apophysomyces-Like Fungal Strains Confirms a Novel Fungal Genus in the Mucoromycota with divergent Burkholderia-like Endosymbiotic Bacteria.</title>
        <authorList>
            <person name="Stajich J.E."/>
            <person name="Macias A.M."/>
            <person name="Carter-House D."/>
            <person name="Lovett B."/>
            <person name="Kasson L.R."/>
            <person name="Berry K."/>
            <person name="Grigoriev I."/>
            <person name="Chang Y."/>
            <person name="Spatafora J."/>
            <person name="Kasson M.T."/>
        </authorList>
    </citation>
    <scope>NUCLEOTIDE SEQUENCE</scope>
    <source>
        <strain evidence="1">NRRL A-21654</strain>
    </source>
</reference>
<dbReference type="PANTHER" id="PTHR47821:SF2">
    <property type="entry name" value="PHOSPHOGLYCERATE MUTASE FAMILY PROTEIN"/>
    <property type="match status" value="1"/>
</dbReference>
<evidence type="ECO:0000313" key="1">
    <source>
        <dbReference type="EMBL" id="KAF7723768.1"/>
    </source>
</evidence>
<dbReference type="Proteomes" id="UP000605846">
    <property type="component" value="Unassembled WGS sequence"/>
</dbReference>
<accession>A0A8H7BLP6</accession>
<dbReference type="InterPro" id="IPR013078">
    <property type="entry name" value="His_Pase_superF_clade-1"/>
</dbReference>
<dbReference type="AlphaFoldDB" id="A0A8H7BLP6"/>
<dbReference type="EMBL" id="JABAYA010000140">
    <property type="protein sequence ID" value="KAF7723768.1"/>
    <property type="molecule type" value="Genomic_DNA"/>
</dbReference>